<evidence type="ECO:0000256" key="1">
    <source>
        <dbReference type="ARBA" id="ARBA00001933"/>
    </source>
</evidence>
<evidence type="ECO:0000256" key="2">
    <source>
        <dbReference type="ARBA" id="ARBA00003444"/>
    </source>
</evidence>
<dbReference type="CDD" id="cd00609">
    <property type="entry name" value="AAT_like"/>
    <property type="match status" value="1"/>
</dbReference>
<dbReference type="InterPro" id="IPR015424">
    <property type="entry name" value="PyrdxlP-dep_Trfase"/>
</dbReference>
<keyword evidence="12" id="KW-1185">Reference proteome</keyword>
<organism evidence="11 12">
    <name type="scientific">Luteibacter flocculans</name>
    <dbReference type="NCBI Taxonomy" id="2780091"/>
    <lineage>
        <taxon>Bacteria</taxon>
        <taxon>Pseudomonadati</taxon>
        <taxon>Pseudomonadota</taxon>
        <taxon>Gammaproteobacteria</taxon>
        <taxon>Lysobacterales</taxon>
        <taxon>Rhodanobacteraceae</taxon>
        <taxon>Luteibacter</taxon>
    </lineage>
</organism>
<dbReference type="SUPFAM" id="SSF53383">
    <property type="entry name" value="PLP-dependent transferases"/>
    <property type="match status" value="1"/>
</dbReference>
<dbReference type="InterPro" id="IPR004839">
    <property type="entry name" value="Aminotransferase_I/II_large"/>
</dbReference>
<sequence>MLEHGGRLERAARDYGIARDAWLDLSTGVSPYGWPVPPIPPRVWQRLPEDDDGLLDAARAYYGVHDLLPVAGSQAAIAALPRLRARSRVAVIEPTYAEHAHAWRQAGHEVTSLTLADLLARVADFDVVIVVRPNNPTGECASREQLVDAMRRRSADTGASMCDMPWLIVDEAFVDTRPQESLLADRCEGLVVLRSVGKFFGLAGARAGFVAAWPALLDALAEALGPWTLSGPTRYALTHALADTAWQATARDWLQRTSSRLATLLSGHGLPPSGGCEFFQYVRHDRAGALHDALARRAVLVRHFATPQALRFGLPADDAAFAQLDRALAEVLA</sequence>
<dbReference type="GO" id="GO:0048472">
    <property type="term" value="F:threonine-phosphate decarboxylase activity"/>
    <property type="evidence" value="ECO:0007669"/>
    <property type="project" value="UniProtKB-EC"/>
</dbReference>
<dbReference type="Gene3D" id="3.40.640.10">
    <property type="entry name" value="Type I PLP-dependent aspartate aminotransferase-like (Major domain)"/>
    <property type="match status" value="1"/>
</dbReference>
<dbReference type="Proteomes" id="UP001056681">
    <property type="component" value="Chromosome"/>
</dbReference>
<comment type="function">
    <text evidence="2">Decarboxylates L-threonine-O-3-phosphate to yield (R)-1-amino-2-propanol O-2-phosphate, the precursor for the linkage between the nucleotide loop and the corrin ring in cobalamin.</text>
</comment>
<feature type="domain" description="Aminotransferase class I/classII large" evidence="10">
    <location>
        <begin position="66"/>
        <end position="314"/>
    </location>
</feature>
<dbReference type="PANTHER" id="PTHR42885:SF1">
    <property type="entry name" value="THREONINE-PHOSPHATE DECARBOXYLASE"/>
    <property type="match status" value="1"/>
</dbReference>
<dbReference type="EMBL" id="CP063231">
    <property type="protein sequence ID" value="URL58830.1"/>
    <property type="molecule type" value="Genomic_DNA"/>
</dbReference>
<name>A0ABY4T656_9GAMM</name>
<comment type="pathway">
    <text evidence="3">Cofactor biosynthesis; adenosylcobalamin biosynthesis.</text>
</comment>
<keyword evidence="5" id="KW-0169">Cobalamin biosynthesis</keyword>
<keyword evidence="6" id="KW-0663">Pyridoxal phosphate</keyword>
<comment type="cofactor">
    <cofactor evidence="1">
        <name>pyridoxal 5'-phosphate</name>
        <dbReference type="ChEBI" id="CHEBI:597326"/>
    </cofactor>
</comment>
<evidence type="ECO:0000313" key="11">
    <source>
        <dbReference type="EMBL" id="URL58830.1"/>
    </source>
</evidence>
<dbReference type="EC" id="4.1.1.81" evidence="4"/>
<dbReference type="InterPro" id="IPR004838">
    <property type="entry name" value="NHTrfase_class1_PyrdxlP-BS"/>
</dbReference>
<evidence type="ECO:0000256" key="7">
    <source>
        <dbReference type="ARBA" id="ARBA00023239"/>
    </source>
</evidence>
<dbReference type="RefSeq" id="WP_250339510.1">
    <property type="nucleotide sequence ID" value="NZ_CP063231.1"/>
</dbReference>
<dbReference type="Pfam" id="PF00155">
    <property type="entry name" value="Aminotran_1_2"/>
    <property type="match status" value="1"/>
</dbReference>
<evidence type="ECO:0000256" key="5">
    <source>
        <dbReference type="ARBA" id="ARBA00022573"/>
    </source>
</evidence>
<reference evidence="11" key="1">
    <citation type="submission" date="2020-10" db="EMBL/GenBank/DDBJ databases">
        <title>Whole-genome sequence of Luteibacter sp. EIF3.</title>
        <authorList>
            <person name="Friedrich I."/>
            <person name="Hertel R."/>
            <person name="Daniel R."/>
        </authorList>
    </citation>
    <scope>NUCLEOTIDE SEQUENCE</scope>
    <source>
        <strain evidence="11">EIF3</strain>
    </source>
</reference>
<accession>A0ABY4T656</accession>
<evidence type="ECO:0000256" key="3">
    <source>
        <dbReference type="ARBA" id="ARBA00004953"/>
    </source>
</evidence>
<comment type="catalytic activity">
    <reaction evidence="9">
        <text>O-phospho-L-threonine + H(+) = (R)-1-aminopropan-2-yl phosphate + CO2</text>
        <dbReference type="Rhea" id="RHEA:11492"/>
        <dbReference type="ChEBI" id="CHEBI:15378"/>
        <dbReference type="ChEBI" id="CHEBI:16526"/>
        <dbReference type="ChEBI" id="CHEBI:58563"/>
        <dbReference type="ChEBI" id="CHEBI:58675"/>
        <dbReference type="EC" id="4.1.1.81"/>
    </reaction>
</comment>
<proteinExistence type="predicted"/>
<dbReference type="InterPro" id="IPR015422">
    <property type="entry name" value="PyrdxlP-dep_Trfase_small"/>
</dbReference>
<evidence type="ECO:0000313" key="12">
    <source>
        <dbReference type="Proteomes" id="UP001056681"/>
    </source>
</evidence>
<gene>
    <name evidence="11" type="ORF">IM816_01530</name>
</gene>
<evidence type="ECO:0000259" key="10">
    <source>
        <dbReference type="Pfam" id="PF00155"/>
    </source>
</evidence>
<dbReference type="NCBIfam" id="TIGR01140">
    <property type="entry name" value="L_thr_O3P_dcar"/>
    <property type="match status" value="1"/>
</dbReference>
<evidence type="ECO:0000256" key="9">
    <source>
        <dbReference type="ARBA" id="ARBA00048531"/>
    </source>
</evidence>
<dbReference type="PANTHER" id="PTHR42885">
    <property type="entry name" value="HISTIDINOL-PHOSPHATE AMINOTRANSFERASE-RELATED"/>
    <property type="match status" value="1"/>
</dbReference>
<keyword evidence="7 11" id="KW-0456">Lyase</keyword>
<dbReference type="InterPro" id="IPR015421">
    <property type="entry name" value="PyrdxlP-dep_Trfase_major"/>
</dbReference>
<dbReference type="PROSITE" id="PS00105">
    <property type="entry name" value="AA_TRANSFER_CLASS_1"/>
    <property type="match status" value="1"/>
</dbReference>
<dbReference type="Gene3D" id="3.90.1150.10">
    <property type="entry name" value="Aspartate Aminotransferase, domain 1"/>
    <property type="match status" value="1"/>
</dbReference>
<evidence type="ECO:0000256" key="4">
    <source>
        <dbReference type="ARBA" id="ARBA00012285"/>
    </source>
</evidence>
<protein>
    <recommendedName>
        <fullName evidence="4">threonine-phosphate decarboxylase</fullName>
        <ecNumber evidence="4">4.1.1.81</ecNumber>
    </recommendedName>
    <alternativeName>
        <fullName evidence="8">L-threonine-O-3-phosphate decarboxylase</fullName>
    </alternativeName>
</protein>
<evidence type="ECO:0000256" key="6">
    <source>
        <dbReference type="ARBA" id="ARBA00022898"/>
    </source>
</evidence>
<dbReference type="InterPro" id="IPR005860">
    <property type="entry name" value="CobD"/>
</dbReference>
<evidence type="ECO:0000256" key="8">
    <source>
        <dbReference type="ARBA" id="ARBA00029996"/>
    </source>
</evidence>